<dbReference type="AlphaFoldDB" id="Q1QFC5"/>
<accession>Q1QFC5</accession>
<dbReference type="InterPro" id="IPR010982">
    <property type="entry name" value="Lambda_DNA-bd_dom_sf"/>
</dbReference>
<sequence>MRIERSKQWWLDRARLEGADVIGAGLAARDPVLDDRPIAGVSAPREEARIAFGRFINLMRRQRGFSMERLAEEAELDASELLVIEGDVHYIPEPRTVYRLAQTFNVSQQRLMQLAGLSAANDSGLSQEAVRFAARSESVQKLSREENAALDAFVAVLSRQDVKQSK</sequence>
<dbReference type="SUPFAM" id="SSF47413">
    <property type="entry name" value="lambda repressor-like DNA-binding domains"/>
    <property type="match status" value="1"/>
</dbReference>
<dbReference type="Pfam" id="PF12844">
    <property type="entry name" value="HTH_19"/>
    <property type="match status" value="1"/>
</dbReference>
<dbReference type="Proteomes" id="UP000001953">
    <property type="component" value="Plasmid 2"/>
</dbReference>
<dbReference type="GO" id="GO:0003677">
    <property type="term" value="F:DNA binding"/>
    <property type="evidence" value="ECO:0007669"/>
    <property type="project" value="InterPro"/>
</dbReference>
<evidence type="ECO:0000259" key="1">
    <source>
        <dbReference type="PROSITE" id="PS50943"/>
    </source>
</evidence>
<dbReference type="OrthoDB" id="7851911at2"/>
<gene>
    <name evidence="2" type="ordered locus">Nham_4490</name>
</gene>
<keyword evidence="2" id="KW-0614">Plasmid</keyword>
<keyword evidence="3" id="KW-1185">Reference proteome</keyword>
<dbReference type="Gene3D" id="1.10.260.40">
    <property type="entry name" value="lambda repressor-like DNA-binding domains"/>
    <property type="match status" value="1"/>
</dbReference>
<dbReference type="EMBL" id="CP000321">
    <property type="protein sequence ID" value="ABE65072.1"/>
    <property type="molecule type" value="Genomic_DNA"/>
</dbReference>
<evidence type="ECO:0000313" key="3">
    <source>
        <dbReference type="Proteomes" id="UP000001953"/>
    </source>
</evidence>
<dbReference type="PROSITE" id="PS50943">
    <property type="entry name" value="HTH_CROC1"/>
    <property type="match status" value="1"/>
</dbReference>
<evidence type="ECO:0000313" key="2">
    <source>
        <dbReference type="EMBL" id="ABE65072.1"/>
    </source>
</evidence>
<proteinExistence type="predicted"/>
<organism evidence="2 3">
    <name type="scientific">Nitrobacter hamburgensis (strain DSM 10229 / NCIMB 13809 / X14)</name>
    <dbReference type="NCBI Taxonomy" id="323097"/>
    <lineage>
        <taxon>Bacteria</taxon>
        <taxon>Pseudomonadati</taxon>
        <taxon>Pseudomonadota</taxon>
        <taxon>Alphaproteobacteria</taxon>
        <taxon>Hyphomicrobiales</taxon>
        <taxon>Nitrobacteraceae</taxon>
        <taxon>Nitrobacter</taxon>
    </lineage>
</organism>
<dbReference type="HOGENOM" id="CLU_135491_0_0_5"/>
<reference evidence="3" key="1">
    <citation type="submission" date="2006-03" db="EMBL/GenBank/DDBJ databases">
        <title>Complete sequence of plasmid 2 of Nitrobacter hamburgensis X14.</title>
        <authorList>
            <consortium name="US DOE Joint Genome Institute"/>
            <person name="Copeland A."/>
            <person name="Lucas S."/>
            <person name="Lapidus A."/>
            <person name="Barry K."/>
            <person name="Detter J.C."/>
            <person name="Glavina del Rio T."/>
            <person name="Hammon N."/>
            <person name="Israni S."/>
            <person name="Dalin E."/>
            <person name="Tice H."/>
            <person name="Pitluck S."/>
            <person name="Chain P."/>
            <person name="Malfatti S."/>
            <person name="Shin M."/>
            <person name="Vergez L."/>
            <person name="Schmutz J."/>
            <person name="Larimer F."/>
            <person name="Land M."/>
            <person name="Hauser L."/>
            <person name="Kyrpides N."/>
            <person name="Ivanova N."/>
            <person name="Ward B."/>
            <person name="Arp D."/>
            <person name="Klotz M."/>
            <person name="Stein L."/>
            <person name="O'Mullan G."/>
            <person name="Starkenburg S."/>
            <person name="Sayavedra L."/>
            <person name="Poret-Peterson A.T."/>
            <person name="Gentry M.E."/>
            <person name="Bruce D."/>
            <person name="Richardson P."/>
        </authorList>
    </citation>
    <scope>NUCLEOTIDE SEQUENCE [LARGE SCALE GENOMIC DNA]</scope>
    <source>
        <strain evidence="3">DSM 10229 / NCIMB 13809 / X14</strain>
        <plasmid evidence="3">Plasmid pNITHX2</plasmid>
    </source>
</reference>
<dbReference type="KEGG" id="nha:Nham_4490"/>
<feature type="domain" description="HTH cro/C1-type" evidence="1">
    <location>
        <begin position="56"/>
        <end position="111"/>
    </location>
</feature>
<dbReference type="eggNOG" id="ENOG50333MQ">
    <property type="taxonomic scope" value="Bacteria"/>
</dbReference>
<dbReference type="InterPro" id="IPR001387">
    <property type="entry name" value="Cro/C1-type_HTH"/>
</dbReference>
<protein>
    <recommendedName>
        <fullName evidence="1">HTH cro/C1-type domain-containing protein</fullName>
    </recommendedName>
</protein>
<name>Q1QFC5_NITHX</name>
<geneLocation type="plasmid" evidence="3">
    <name>pNITHX2</name>
</geneLocation>
<dbReference type="RefSeq" id="WP_011505074.1">
    <property type="nucleotide sequence ID" value="NC_007960.1"/>
</dbReference>